<protein>
    <submittedName>
        <fullName evidence="1">Uncharacterized protein</fullName>
    </submittedName>
</protein>
<evidence type="ECO:0000313" key="2">
    <source>
        <dbReference type="Proteomes" id="UP000027586"/>
    </source>
</evidence>
<dbReference type="AlphaFoldDB" id="A0A068RXR0"/>
<dbReference type="VEuPathDB" id="FungiDB:LCOR_06011.1"/>
<evidence type="ECO:0000313" key="1">
    <source>
        <dbReference type="EMBL" id="CDH54794.1"/>
    </source>
</evidence>
<proteinExistence type="predicted"/>
<organism evidence="1 2">
    <name type="scientific">Lichtheimia corymbifera JMRC:FSU:9682</name>
    <dbReference type="NCBI Taxonomy" id="1263082"/>
    <lineage>
        <taxon>Eukaryota</taxon>
        <taxon>Fungi</taxon>
        <taxon>Fungi incertae sedis</taxon>
        <taxon>Mucoromycota</taxon>
        <taxon>Mucoromycotina</taxon>
        <taxon>Mucoromycetes</taxon>
        <taxon>Mucorales</taxon>
        <taxon>Lichtheimiaceae</taxon>
        <taxon>Lichtheimia</taxon>
    </lineage>
</organism>
<reference evidence="1" key="1">
    <citation type="submission" date="2013-08" db="EMBL/GenBank/DDBJ databases">
        <title>Gene expansion shapes genome architecture in the human pathogen Lichtheimia corymbifera: an evolutionary genomics analysis in the ancient terrestrial Mucorales (Mucoromycotina).</title>
        <authorList>
            <person name="Schwartze V.U."/>
            <person name="Winter S."/>
            <person name="Shelest E."/>
            <person name="Marcet-Houben M."/>
            <person name="Horn F."/>
            <person name="Wehner S."/>
            <person name="Hoffmann K."/>
            <person name="Riege K."/>
            <person name="Sammeth M."/>
            <person name="Nowrousian M."/>
            <person name="Valiante V."/>
            <person name="Linde J."/>
            <person name="Jacobsen I.D."/>
            <person name="Marz M."/>
            <person name="Brakhage A.A."/>
            <person name="Gabaldon T."/>
            <person name="Bocker S."/>
            <person name="Voigt K."/>
        </authorList>
    </citation>
    <scope>NUCLEOTIDE SEQUENCE [LARGE SCALE GENOMIC DNA]</scope>
    <source>
        <strain evidence="1">FSU 9682</strain>
    </source>
</reference>
<comment type="caution">
    <text evidence="1">The sequence shown here is derived from an EMBL/GenBank/DDBJ whole genome shotgun (WGS) entry which is preliminary data.</text>
</comment>
<keyword evidence="2" id="KW-1185">Reference proteome</keyword>
<dbReference type="Proteomes" id="UP000027586">
    <property type="component" value="Unassembled WGS sequence"/>
</dbReference>
<gene>
    <name evidence="1" type="ORF">LCOR_06011.1</name>
</gene>
<name>A0A068RXR0_9FUNG</name>
<dbReference type="EMBL" id="CBTN010000025">
    <property type="protein sequence ID" value="CDH54794.1"/>
    <property type="molecule type" value="Genomic_DNA"/>
</dbReference>
<accession>A0A068RXR0</accession>
<sequence length="108" mass="11914">MMIPTSCERLSSASTHHVNSTIALIRLSLTDWPSSWRVHPTTTTHTFRDTTPSSLVHLLYTTNVTAFIAAVVIGEFFTALPPYTCSNLSSSHFYETAVAALFTCSNFL</sequence>